<keyword evidence="2" id="KW-1185">Reference proteome</keyword>
<gene>
    <name evidence="1" type="ORF">RHGRI_028358</name>
</gene>
<dbReference type="EMBL" id="JACTNZ010000010">
    <property type="protein sequence ID" value="KAG5527437.1"/>
    <property type="molecule type" value="Genomic_DNA"/>
</dbReference>
<evidence type="ECO:0000313" key="1">
    <source>
        <dbReference type="EMBL" id="KAG5527437.1"/>
    </source>
</evidence>
<name>A0AAV6IG09_9ERIC</name>
<dbReference type="Proteomes" id="UP000823749">
    <property type="component" value="Chromosome 10"/>
</dbReference>
<proteinExistence type="predicted"/>
<accession>A0AAV6IG09</accession>
<evidence type="ECO:0000313" key="2">
    <source>
        <dbReference type="Proteomes" id="UP000823749"/>
    </source>
</evidence>
<dbReference type="AlphaFoldDB" id="A0AAV6IG09"/>
<organism evidence="1 2">
    <name type="scientific">Rhododendron griersonianum</name>
    <dbReference type="NCBI Taxonomy" id="479676"/>
    <lineage>
        <taxon>Eukaryota</taxon>
        <taxon>Viridiplantae</taxon>
        <taxon>Streptophyta</taxon>
        <taxon>Embryophyta</taxon>
        <taxon>Tracheophyta</taxon>
        <taxon>Spermatophyta</taxon>
        <taxon>Magnoliopsida</taxon>
        <taxon>eudicotyledons</taxon>
        <taxon>Gunneridae</taxon>
        <taxon>Pentapetalae</taxon>
        <taxon>asterids</taxon>
        <taxon>Ericales</taxon>
        <taxon>Ericaceae</taxon>
        <taxon>Ericoideae</taxon>
        <taxon>Rhodoreae</taxon>
        <taxon>Rhododendron</taxon>
    </lineage>
</organism>
<sequence>MIVIGPMAIRDGDAGRALNSIDDPIRTLLHGQMIEPYVLCSEDGNPVSIGNRSEPNVVYRVSDESSRSNHNVMDENVVDDNVLDELDRNSGPVGNVDVGPAPVDRLVALHYQLLLQSDSVAVPEIFVRMDF</sequence>
<reference evidence="1" key="1">
    <citation type="submission" date="2020-08" db="EMBL/GenBank/DDBJ databases">
        <title>Plant Genome Project.</title>
        <authorList>
            <person name="Zhang R.-G."/>
        </authorList>
    </citation>
    <scope>NUCLEOTIDE SEQUENCE</scope>
    <source>
        <strain evidence="1">WSP0</strain>
        <tissue evidence="1">Leaf</tissue>
    </source>
</reference>
<protein>
    <submittedName>
        <fullName evidence="1">Uncharacterized protein</fullName>
    </submittedName>
</protein>
<comment type="caution">
    <text evidence="1">The sequence shown here is derived from an EMBL/GenBank/DDBJ whole genome shotgun (WGS) entry which is preliminary data.</text>
</comment>